<dbReference type="SUPFAM" id="SSF50129">
    <property type="entry name" value="GroES-like"/>
    <property type="match status" value="1"/>
</dbReference>
<comment type="similarity">
    <text evidence="4">Belongs to the zinc-containing alcohol dehydrogenase family.</text>
</comment>
<dbReference type="SUPFAM" id="SSF51735">
    <property type="entry name" value="NAD(P)-binding Rossmann-fold domains"/>
    <property type="match status" value="1"/>
</dbReference>
<dbReference type="Pfam" id="PF00107">
    <property type="entry name" value="ADH_zinc_N"/>
    <property type="match status" value="1"/>
</dbReference>
<dbReference type="GO" id="GO:0016491">
    <property type="term" value="F:oxidoreductase activity"/>
    <property type="evidence" value="ECO:0007669"/>
    <property type="project" value="UniProtKB-KW"/>
</dbReference>
<comment type="cofactor">
    <cofactor evidence="4">
        <name>Zn(2+)</name>
        <dbReference type="ChEBI" id="CHEBI:29105"/>
    </cofactor>
</comment>
<dbReference type="InterPro" id="IPR011032">
    <property type="entry name" value="GroES-like_sf"/>
</dbReference>
<name>A0A7X3IP33_9BACL</name>
<keyword evidence="2 4" id="KW-0862">Zinc</keyword>
<dbReference type="InterPro" id="IPR013149">
    <property type="entry name" value="ADH-like_C"/>
</dbReference>
<evidence type="ECO:0000256" key="1">
    <source>
        <dbReference type="ARBA" id="ARBA00022723"/>
    </source>
</evidence>
<dbReference type="InterPro" id="IPR036291">
    <property type="entry name" value="NAD(P)-bd_dom_sf"/>
</dbReference>
<keyword evidence="7" id="KW-1185">Reference proteome</keyword>
<dbReference type="InterPro" id="IPR013154">
    <property type="entry name" value="ADH-like_N"/>
</dbReference>
<dbReference type="GO" id="GO:0008270">
    <property type="term" value="F:zinc ion binding"/>
    <property type="evidence" value="ECO:0007669"/>
    <property type="project" value="InterPro"/>
</dbReference>
<dbReference type="CDD" id="cd08260">
    <property type="entry name" value="Zn_ADH6"/>
    <property type="match status" value="1"/>
</dbReference>
<keyword evidence="3" id="KW-0560">Oxidoreductase</keyword>
<dbReference type="RefSeq" id="WP_160499848.1">
    <property type="nucleotide sequence ID" value="NZ_WUBI01000004.1"/>
</dbReference>
<sequence>MKAAILEAYSSPLIVKEVQDPSLTPDGVIVKIEASGVCRSDWHIWAGHLPVNELPLILGHEIAGVVEEVGKDIKNFKKGDRVIIPFSQSDGVCPYCQAGHHNVCDTRTVVGADFNGGFASHIHIPRADLNLIALPDSISFLEASAMGCRFVTAFHGVMTQGRVRAGDWVSVYGSGGVGLSAIQIASTAGANVIAVDIGDDKLEMAKKFGAVHIVNSKRDNPVEAIKEITKGGSHVSIDALGITDTCVNSILSLTKKGRHVQIGASSNENFGATPIPINLVTVNEIEIVGSAGMPNPDYRTLLRMVETGRLNPGALVTSEISLEDINKTFEEMNAYAGSGMTVITKF</sequence>
<evidence type="ECO:0000313" key="6">
    <source>
        <dbReference type="EMBL" id="MWV46245.1"/>
    </source>
</evidence>
<dbReference type="Gene3D" id="3.90.180.10">
    <property type="entry name" value="Medium-chain alcohol dehydrogenases, catalytic domain"/>
    <property type="match status" value="1"/>
</dbReference>
<proteinExistence type="inferred from homology"/>
<organism evidence="6 7">
    <name type="scientific">Paenibacillus dendrobii</name>
    <dbReference type="NCBI Taxonomy" id="2691084"/>
    <lineage>
        <taxon>Bacteria</taxon>
        <taxon>Bacillati</taxon>
        <taxon>Bacillota</taxon>
        <taxon>Bacilli</taxon>
        <taxon>Bacillales</taxon>
        <taxon>Paenibacillaceae</taxon>
        <taxon>Paenibacillus</taxon>
    </lineage>
</organism>
<reference evidence="6 7" key="1">
    <citation type="submission" date="2019-12" db="EMBL/GenBank/DDBJ databases">
        <title>Paenibacillus sp. nov., an endophytic bacterium isolated from the stem of Dendrobium.</title>
        <authorList>
            <person name="Zhao R."/>
        </authorList>
    </citation>
    <scope>NUCLEOTIDE SEQUENCE [LARGE SCALE GENOMIC DNA]</scope>
    <source>
        <strain evidence="6 7">HJL G12</strain>
    </source>
</reference>
<protein>
    <submittedName>
        <fullName evidence="6">Alcohol dehydrogenase catalytic domain-containing protein</fullName>
    </submittedName>
</protein>
<dbReference type="PROSITE" id="PS00059">
    <property type="entry name" value="ADH_ZINC"/>
    <property type="match status" value="1"/>
</dbReference>
<feature type="domain" description="Enoyl reductase (ER)" evidence="5">
    <location>
        <begin position="10"/>
        <end position="343"/>
    </location>
</feature>
<evidence type="ECO:0000259" key="5">
    <source>
        <dbReference type="SMART" id="SM00829"/>
    </source>
</evidence>
<evidence type="ECO:0000313" key="7">
    <source>
        <dbReference type="Proteomes" id="UP000460318"/>
    </source>
</evidence>
<dbReference type="Pfam" id="PF08240">
    <property type="entry name" value="ADH_N"/>
    <property type="match status" value="1"/>
</dbReference>
<dbReference type="SMART" id="SM00829">
    <property type="entry name" value="PKS_ER"/>
    <property type="match status" value="1"/>
</dbReference>
<evidence type="ECO:0000256" key="4">
    <source>
        <dbReference type="RuleBase" id="RU361277"/>
    </source>
</evidence>
<keyword evidence="1 4" id="KW-0479">Metal-binding</keyword>
<dbReference type="PANTHER" id="PTHR43401:SF5">
    <property type="entry name" value="ALCOHOL DEHYDROGENASE-RELATED"/>
    <property type="match status" value="1"/>
</dbReference>
<evidence type="ECO:0000256" key="2">
    <source>
        <dbReference type="ARBA" id="ARBA00022833"/>
    </source>
</evidence>
<evidence type="ECO:0000256" key="3">
    <source>
        <dbReference type="ARBA" id="ARBA00023002"/>
    </source>
</evidence>
<dbReference type="InterPro" id="IPR050129">
    <property type="entry name" value="Zn_alcohol_dh"/>
</dbReference>
<gene>
    <name evidence="6" type="ORF">GRF59_21820</name>
</gene>
<accession>A0A7X3IP33</accession>
<dbReference type="Proteomes" id="UP000460318">
    <property type="component" value="Unassembled WGS sequence"/>
</dbReference>
<dbReference type="PANTHER" id="PTHR43401">
    <property type="entry name" value="L-THREONINE 3-DEHYDROGENASE"/>
    <property type="match status" value="1"/>
</dbReference>
<dbReference type="InterPro" id="IPR002328">
    <property type="entry name" value="ADH_Zn_CS"/>
</dbReference>
<dbReference type="EMBL" id="WUBI01000004">
    <property type="protein sequence ID" value="MWV46245.1"/>
    <property type="molecule type" value="Genomic_DNA"/>
</dbReference>
<comment type="caution">
    <text evidence="6">The sequence shown here is derived from an EMBL/GenBank/DDBJ whole genome shotgun (WGS) entry which is preliminary data.</text>
</comment>
<dbReference type="InterPro" id="IPR020843">
    <property type="entry name" value="ER"/>
</dbReference>
<dbReference type="AlphaFoldDB" id="A0A7X3IP33"/>